<name>A0ABW4ABY4_9ACTN</name>
<protein>
    <submittedName>
        <fullName evidence="9">FtsX-like permease family protein</fullName>
    </submittedName>
</protein>
<keyword evidence="4 7" id="KW-1133">Transmembrane helix</keyword>
<reference evidence="10" key="1">
    <citation type="journal article" date="2019" name="Int. J. Syst. Evol. Microbiol.">
        <title>The Global Catalogue of Microorganisms (GCM) 10K type strain sequencing project: providing services to taxonomists for standard genome sequencing and annotation.</title>
        <authorList>
            <consortium name="The Broad Institute Genomics Platform"/>
            <consortium name="The Broad Institute Genome Sequencing Center for Infectious Disease"/>
            <person name="Wu L."/>
            <person name="Ma J."/>
        </authorList>
    </citation>
    <scope>NUCLEOTIDE SEQUENCE [LARGE SCALE GENOMIC DNA]</scope>
    <source>
        <strain evidence="10">CCM 7526</strain>
    </source>
</reference>
<feature type="domain" description="ABC3 transporter permease C-terminal" evidence="8">
    <location>
        <begin position="757"/>
        <end position="871"/>
    </location>
</feature>
<comment type="caution">
    <text evidence="9">The sequence shown here is derived from an EMBL/GenBank/DDBJ whole genome shotgun (WGS) entry which is preliminary data.</text>
</comment>
<accession>A0ABW4ABY4</accession>
<dbReference type="Pfam" id="PF02687">
    <property type="entry name" value="FtsX"/>
    <property type="match status" value="1"/>
</dbReference>
<keyword evidence="2" id="KW-1003">Cell membrane</keyword>
<evidence type="ECO:0000256" key="4">
    <source>
        <dbReference type="ARBA" id="ARBA00022989"/>
    </source>
</evidence>
<evidence type="ECO:0000313" key="10">
    <source>
        <dbReference type="Proteomes" id="UP001597183"/>
    </source>
</evidence>
<feature type="transmembrane region" description="Helical" evidence="7">
    <location>
        <begin position="25"/>
        <end position="46"/>
    </location>
</feature>
<keyword evidence="3 7" id="KW-0812">Transmembrane</keyword>
<comment type="subcellular location">
    <subcellularLocation>
        <location evidence="1">Cell membrane</location>
        <topology evidence="1">Multi-pass membrane protein</topology>
    </subcellularLocation>
</comment>
<feature type="transmembrane region" description="Helical" evidence="7">
    <location>
        <begin position="804"/>
        <end position="825"/>
    </location>
</feature>
<evidence type="ECO:0000256" key="7">
    <source>
        <dbReference type="SAM" id="Phobius"/>
    </source>
</evidence>
<evidence type="ECO:0000256" key="6">
    <source>
        <dbReference type="SAM" id="MobiDB-lite"/>
    </source>
</evidence>
<evidence type="ECO:0000256" key="2">
    <source>
        <dbReference type="ARBA" id="ARBA00022475"/>
    </source>
</evidence>
<proteinExistence type="predicted"/>
<feature type="transmembrane region" description="Helical" evidence="7">
    <location>
        <begin position="451"/>
        <end position="473"/>
    </location>
</feature>
<dbReference type="EMBL" id="JBHTMK010000030">
    <property type="protein sequence ID" value="MFD1367773.1"/>
    <property type="molecule type" value="Genomic_DNA"/>
</dbReference>
<dbReference type="Proteomes" id="UP001597183">
    <property type="component" value="Unassembled WGS sequence"/>
</dbReference>
<organism evidence="9 10">
    <name type="scientific">Actinoplanes sichuanensis</name>
    <dbReference type="NCBI Taxonomy" id="512349"/>
    <lineage>
        <taxon>Bacteria</taxon>
        <taxon>Bacillati</taxon>
        <taxon>Actinomycetota</taxon>
        <taxon>Actinomycetes</taxon>
        <taxon>Micromonosporales</taxon>
        <taxon>Micromonosporaceae</taxon>
        <taxon>Actinoplanes</taxon>
    </lineage>
</organism>
<feature type="region of interest" description="Disordered" evidence="6">
    <location>
        <begin position="582"/>
        <end position="604"/>
    </location>
</feature>
<feature type="transmembrane region" description="Helical" evidence="7">
    <location>
        <begin position="373"/>
        <end position="399"/>
    </location>
</feature>
<evidence type="ECO:0000313" key="9">
    <source>
        <dbReference type="EMBL" id="MFD1367773.1"/>
    </source>
</evidence>
<feature type="transmembrane region" description="Helical" evidence="7">
    <location>
        <begin position="330"/>
        <end position="353"/>
    </location>
</feature>
<sequence>MITPFEAGLHGASIRGRFRADAGPLALSALVVLLVSVLAGAVPGLMERTADAAVRDAVVRAGDSAEITVTARWEPDDTLTGRARAPRLAEDVDDLRLRALDEIGPELRTMLRPPVAAVTSPTLKVTDGSVLRTFRMAYLSGGAGPLVTWTAGTAPAAPADDTAQIEWFGPPWRVQVGVSETAANRFGVRPGALLKLADEKGNTKNVQVSGIFRPVDPADPAWAEAPWLLNPTAGADGIGTTRFGGLLTAGSLPDARLAFAPDELQRTVVFVPDPAVLTWEAARRVNATVVTLQARSASSSAVDTSSTWRTNLDSVLDDVTTQVETAGIQAAVLLAAILTGAVLVLLLAADLLVRRRSAALILARQRGASLPSLGLELLVESAFVAVLAAGAGCAVALLVTGGVATAWVAPVLVTAVVAVPAYGIVHAASATRDRRSPANRSARRWAQHTGALRRAAAEAAVVIAAIAGIIALNQRGVGSGLPVPAPTLAVLAGAILLVRLLPPITRLVLWQALRSRRPLAVFGAAQASATSGRALPVAALVTSAALATFALVTATTVDRGLAGGAQDSVGADVRVDLASTSSPFATSPSSAPSSPASSDAAETARRIAAAPGVTSVLTGHVTDTARIVADGKLAPARLVIVDSRAFTGTALTGGQALVRSATGALHEGSTVEILQQGRPAIRLTATGAAPAVGGATEVVIVDVAAGLTEPPNTIWVTGPGATEATAGLSTVSRSEVAKARRAAPLVSGLISLTWATAAFLLVAGLLAFALTAAASAPARWLTVSRLRTLGLTPRQGRLIAVGELLPVAFLAAVGGPALGILVAALSTGPLALRLLTGQVTDPTTVLPWPALAAVAVLFLLTAPLLIRVEAALRRRARLAEVLRVGAPT</sequence>
<feature type="transmembrane region" description="Helical" evidence="7">
    <location>
        <begin position="485"/>
        <end position="509"/>
    </location>
</feature>
<evidence type="ECO:0000256" key="3">
    <source>
        <dbReference type="ARBA" id="ARBA00022692"/>
    </source>
</evidence>
<dbReference type="RefSeq" id="WP_317792744.1">
    <property type="nucleotide sequence ID" value="NZ_AP028461.1"/>
</dbReference>
<gene>
    <name evidence="9" type="ORF">ACFQ5G_20660</name>
</gene>
<evidence type="ECO:0000256" key="1">
    <source>
        <dbReference type="ARBA" id="ARBA00004651"/>
    </source>
</evidence>
<keyword evidence="10" id="KW-1185">Reference proteome</keyword>
<feature type="transmembrane region" description="Helical" evidence="7">
    <location>
        <begin position="405"/>
        <end position="430"/>
    </location>
</feature>
<feature type="transmembrane region" description="Helical" evidence="7">
    <location>
        <begin position="845"/>
        <end position="866"/>
    </location>
</feature>
<dbReference type="InterPro" id="IPR003838">
    <property type="entry name" value="ABC3_permease_C"/>
</dbReference>
<evidence type="ECO:0000259" key="8">
    <source>
        <dbReference type="Pfam" id="PF02687"/>
    </source>
</evidence>
<keyword evidence="5 7" id="KW-0472">Membrane</keyword>
<evidence type="ECO:0000256" key="5">
    <source>
        <dbReference type="ARBA" id="ARBA00023136"/>
    </source>
</evidence>